<evidence type="ECO:0000256" key="1">
    <source>
        <dbReference type="ARBA" id="ARBA00022723"/>
    </source>
</evidence>
<dbReference type="SUPFAM" id="SSF53649">
    <property type="entry name" value="Alkaline phosphatase-like"/>
    <property type="match status" value="1"/>
</dbReference>
<feature type="domain" description="Sulfatase N-terminal" evidence="4">
    <location>
        <begin position="5"/>
        <end position="344"/>
    </location>
</feature>
<dbReference type="GO" id="GO:0005737">
    <property type="term" value="C:cytoplasm"/>
    <property type="evidence" value="ECO:0007669"/>
    <property type="project" value="TreeGrafter"/>
</dbReference>
<reference evidence="5 6" key="1">
    <citation type="submission" date="2016-12" db="EMBL/GenBank/DDBJ databases">
        <authorList>
            <person name="Song W.-J."/>
            <person name="Kurnit D.M."/>
        </authorList>
    </citation>
    <scope>NUCLEOTIDE SEQUENCE [LARGE SCALE GENOMIC DNA]</scope>
    <source>
        <strain evidence="5 6">IMCC3135</strain>
    </source>
</reference>
<dbReference type="Gene3D" id="3.40.720.10">
    <property type="entry name" value="Alkaline Phosphatase, subunit A"/>
    <property type="match status" value="1"/>
</dbReference>
<protein>
    <submittedName>
        <fullName evidence="5">Choline-sulfatase</fullName>
        <ecNumber evidence="5">3.1.6.6</ecNumber>
    </submittedName>
</protein>
<evidence type="ECO:0000256" key="2">
    <source>
        <dbReference type="ARBA" id="ARBA00022801"/>
    </source>
</evidence>
<dbReference type="OrthoDB" id="9803751at2"/>
<dbReference type="Proteomes" id="UP000250079">
    <property type="component" value="Chromosome"/>
</dbReference>
<dbReference type="AlphaFoldDB" id="A0A2Z2NJR4"/>
<evidence type="ECO:0000313" key="5">
    <source>
        <dbReference type="EMBL" id="ASJ70745.1"/>
    </source>
</evidence>
<name>A0A2Z2NJR4_9GAMM</name>
<dbReference type="PANTHER" id="PTHR45953:SF1">
    <property type="entry name" value="IDURONATE 2-SULFATASE"/>
    <property type="match status" value="1"/>
</dbReference>
<keyword evidence="2 5" id="KW-0378">Hydrolase</keyword>
<dbReference type="GO" id="GO:0047753">
    <property type="term" value="F:choline-sulfatase activity"/>
    <property type="evidence" value="ECO:0007669"/>
    <property type="project" value="UniProtKB-EC"/>
</dbReference>
<proteinExistence type="predicted"/>
<keyword evidence="1" id="KW-0479">Metal-binding</keyword>
<sequence>MKKQPNILFFLSDQHTVSAMSDVADNPVRTPNLDSLCRDGVRFDNAYCQNPLCVPSRSSMITGQYSRNNGIYDNQHILPSDGETLVRKFSQAGYRTALIGKSHFNGEQFQGYQERPYGDFFGQAHQPDPVRTPEKGESGLGDILGDSGPSGIPLSMTQTEICVAEASKWLQSWVSQTSDRPFFLSVHFDKPHFPINPPHRYFDALEGRVELPDYPYDWLDKASPFVNAAVAHCSTSRHRLDREINLRALTAYYGCVEWVDDAIGRILHSLDYLGLTEDTIVVYASDHGEMAARRGMWQKTVFFEDSARVPLIIRAPSGCVPGLRSRQLVGLIDLFPTLCKSAGIAVPDGIDGIDIRPALLGALLPRRDLFCETAILKQPQHAGCMLRHDKWKYCFYLDGQEELYDLDNDAGEWTNLAALNEYDELCSVFRERVVEFYQPEQFASRYAETPRMPREKHFYPFSNQFMAGNGTIYDARP</sequence>
<dbReference type="InterPro" id="IPR017850">
    <property type="entry name" value="Alkaline_phosphatase_core_sf"/>
</dbReference>
<feature type="region of interest" description="Disordered" evidence="3">
    <location>
        <begin position="126"/>
        <end position="148"/>
    </location>
</feature>
<accession>A0A2Z2NJR4</accession>
<gene>
    <name evidence="5" type="primary">betC_1</name>
    <name evidence="5" type="ORF">IMCC3135_03160</name>
</gene>
<dbReference type="RefSeq" id="WP_088916257.1">
    <property type="nucleotide sequence ID" value="NZ_CP018632.1"/>
</dbReference>
<keyword evidence="6" id="KW-1185">Reference proteome</keyword>
<dbReference type="KEGG" id="gai:IMCC3135_03160"/>
<dbReference type="PANTHER" id="PTHR45953">
    <property type="entry name" value="IDURONATE 2-SULFATASE"/>
    <property type="match status" value="1"/>
</dbReference>
<dbReference type="GO" id="GO:0046872">
    <property type="term" value="F:metal ion binding"/>
    <property type="evidence" value="ECO:0007669"/>
    <property type="project" value="UniProtKB-KW"/>
</dbReference>
<dbReference type="EMBL" id="CP018632">
    <property type="protein sequence ID" value="ASJ70745.1"/>
    <property type="molecule type" value="Genomic_DNA"/>
</dbReference>
<evidence type="ECO:0000259" key="4">
    <source>
        <dbReference type="Pfam" id="PF00884"/>
    </source>
</evidence>
<dbReference type="InterPro" id="IPR000917">
    <property type="entry name" value="Sulfatase_N"/>
</dbReference>
<organism evidence="5 6">
    <name type="scientific">Granulosicoccus antarcticus IMCC3135</name>
    <dbReference type="NCBI Taxonomy" id="1192854"/>
    <lineage>
        <taxon>Bacteria</taxon>
        <taxon>Pseudomonadati</taxon>
        <taxon>Pseudomonadota</taxon>
        <taxon>Gammaproteobacteria</taxon>
        <taxon>Chromatiales</taxon>
        <taxon>Granulosicoccaceae</taxon>
        <taxon>Granulosicoccus</taxon>
    </lineage>
</organism>
<dbReference type="EC" id="3.1.6.6" evidence="5"/>
<evidence type="ECO:0000313" key="6">
    <source>
        <dbReference type="Proteomes" id="UP000250079"/>
    </source>
</evidence>
<evidence type="ECO:0000256" key="3">
    <source>
        <dbReference type="SAM" id="MobiDB-lite"/>
    </source>
</evidence>
<dbReference type="Pfam" id="PF00884">
    <property type="entry name" value="Sulfatase"/>
    <property type="match status" value="1"/>
</dbReference>